<dbReference type="InterPro" id="IPR001878">
    <property type="entry name" value="Znf_CCHC"/>
</dbReference>
<evidence type="ECO:0000313" key="5">
    <source>
        <dbReference type="Proteomes" id="UP000326396"/>
    </source>
</evidence>
<dbReference type="PANTHER" id="PTHR15503">
    <property type="entry name" value="LDOC1 RELATED"/>
    <property type="match status" value="1"/>
</dbReference>
<gene>
    <name evidence="4" type="ORF">E3N88_23106</name>
</gene>
<comment type="caution">
    <text evidence="4">The sequence shown here is derived from an EMBL/GenBank/DDBJ whole genome shotgun (WGS) entry which is preliminary data.</text>
</comment>
<dbReference type="Gene3D" id="4.10.60.10">
    <property type="entry name" value="Zinc finger, CCHC-type"/>
    <property type="match status" value="1"/>
</dbReference>
<evidence type="ECO:0000256" key="1">
    <source>
        <dbReference type="PROSITE-ProRule" id="PRU00047"/>
    </source>
</evidence>
<dbReference type="AlphaFoldDB" id="A0A5N6NF01"/>
<dbReference type="Pfam" id="PF00098">
    <property type="entry name" value="zf-CCHC"/>
    <property type="match status" value="1"/>
</dbReference>
<evidence type="ECO:0000256" key="2">
    <source>
        <dbReference type="SAM" id="MobiDB-lite"/>
    </source>
</evidence>
<dbReference type="OrthoDB" id="2272416at2759"/>
<keyword evidence="1" id="KW-0863">Zinc-finger</keyword>
<dbReference type="EMBL" id="SZYD01000012">
    <property type="protein sequence ID" value="KAD4585505.1"/>
    <property type="molecule type" value="Genomic_DNA"/>
</dbReference>
<keyword evidence="1" id="KW-0479">Metal-binding</keyword>
<evidence type="ECO:0000313" key="4">
    <source>
        <dbReference type="EMBL" id="KAD4585505.1"/>
    </source>
</evidence>
<feature type="domain" description="CCHC-type" evidence="3">
    <location>
        <begin position="249"/>
        <end position="264"/>
    </location>
</feature>
<dbReference type="InterPro" id="IPR032567">
    <property type="entry name" value="RTL1-rel"/>
</dbReference>
<keyword evidence="1" id="KW-0862">Zinc</keyword>
<feature type="region of interest" description="Disordered" evidence="2">
    <location>
        <begin position="171"/>
        <end position="216"/>
    </location>
</feature>
<reference evidence="4 5" key="1">
    <citation type="submission" date="2019-05" db="EMBL/GenBank/DDBJ databases">
        <title>Mikania micrantha, genome provides insights into the molecular mechanism of rapid growth.</title>
        <authorList>
            <person name="Liu B."/>
        </authorList>
    </citation>
    <scope>NUCLEOTIDE SEQUENCE [LARGE SCALE GENOMIC DNA]</scope>
    <source>
        <strain evidence="4">NLD-2019</strain>
        <tissue evidence="4">Leaf</tissue>
    </source>
</reference>
<dbReference type="GO" id="GO:0008270">
    <property type="term" value="F:zinc ion binding"/>
    <property type="evidence" value="ECO:0007669"/>
    <property type="project" value="UniProtKB-KW"/>
</dbReference>
<sequence>MSCKPKDFYGNDGAIGLLRWLDKIQAVLRISDCLETHKVRYAANSFQGKALNWWNNQIQARGIDEAESMEWEEFKALLLEEYCPINELQKLENEFWHLTMKGADLMAYNDRFHELSSLLPHMVNSEARKIERYIWGLAPQIGSMVTASRPTTLKSAILLAGQLRDHLVRTNAFENKNSGEKRKLDNPNTSNHSNHTNQTNHSNHFKKPNNNKKPATVRNYGAVNQERKNQHAPKCAKCNFFHFGTCLVCTKCGKPGHQANNCRSNPTPRACYGSWAVGVELANKGFNFKSDRYEEGKAMFLQETKGQSELVDLEEKQVPQIKATSFQVAIQENSVFAKSTVPVVLLCQYSRNQKPFDPFTEYSMVGPLETIALWIVPSPVATLNPFPLSKFQSVLRTWCLGGWILETTALWHVPSTLSLVFAWWNLKTTGYGFLEEVGVVRATNYLYLFVSRQGSYIVHTYIC</sequence>
<dbReference type="Pfam" id="PF19259">
    <property type="entry name" value="Ty3_capsid"/>
    <property type="match status" value="1"/>
</dbReference>
<dbReference type="GO" id="GO:0003676">
    <property type="term" value="F:nucleic acid binding"/>
    <property type="evidence" value="ECO:0007669"/>
    <property type="project" value="InterPro"/>
</dbReference>
<dbReference type="PANTHER" id="PTHR15503:SF45">
    <property type="entry name" value="RNA-DIRECTED DNA POLYMERASE HOMOLOG"/>
    <property type="match status" value="1"/>
</dbReference>
<dbReference type="SMART" id="SM00343">
    <property type="entry name" value="ZnF_C2HC"/>
    <property type="match status" value="1"/>
</dbReference>
<feature type="compositionally biased region" description="Low complexity" evidence="2">
    <location>
        <begin position="186"/>
        <end position="202"/>
    </location>
</feature>
<protein>
    <recommendedName>
        <fullName evidence="3">CCHC-type domain-containing protein</fullName>
    </recommendedName>
</protein>
<evidence type="ECO:0000259" key="3">
    <source>
        <dbReference type="PROSITE" id="PS50158"/>
    </source>
</evidence>
<accession>A0A5N6NF01</accession>
<name>A0A5N6NF01_9ASTR</name>
<keyword evidence="5" id="KW-1185">Reference proteome</keyword>
<organism evidence="4 5">
    <name type="scientific">Mikania micrantha</name>
    <name type="common">bitter vine</name>
    <dbReference type="NCBI Taxonomy" id="192012"/>
    <lineage>
        <taxon>Eukaryota</taxon>
        <taxon>Viridiplantae</taxon>
        <taxon>Streptophyta</taxon>
        <taxon>Embryophyta</taxon>
        <taxon>Tracheophyta</taxon>
        <taxon>Spermatophyta</taxon>
        <taxon>Magnoliopsida</taxon>
        <taxon>eudicotyledons</taxon>
        <taxon>Gunneridae</taxon>
        <taxon>Pentapetalae</taxon>
        <taxon>asterids</taxon>
        <taxon>campanulids</taxon>
        <taxon>Asterales</taxon>
        <taxon>Asteraceae</taxon>
        <taxon>Asteroideae</taxon>
        <taxon>Heliantheae alliance</taxon>
        <taxon>Eupatorieae</taxon>
        <taxon>Mikania</taxon>
    </lineage>
</organism>
<dbReference type="PROSITE" id="PS50158">
    <property type="entry name" value="ZF_CCHC"/>
    <property type="match status" value="1"/>
</dbReference>
<proteinExistence type="predicted"/>
<dbReference type="InterPro" id="IPR045358">
    <property type="entry name" value="Ty3_capsid"/>
</dbReference>
<dbReference type="Proteomes" id="UP000326396">
    <property type="component" value="Linkage Group LG2"/>
</dbReference>